<dbReference type="EMBL" id="JACVVK020000239">
    <property type="protein sequence ID" value="KAK7482729.1"/>
    <property type="molecule type" value="Genomic_DNA"/>
</dbReference>
<feature type="compositionally biased region" description="Pro residues" evidence="1">
    <location>
        <begin position="15"/>
        <end position="31"/>
    </location>
</feature>
<feature type="non-terminal residue" evidence="2">
    <location>
        <position position="106"/>
    </location>
</feature>
<feature type="region of interest" description="Disordered" evidence="1">
    <location>
        <begin position="67"/>
        <end position="106"/>
    </location>
</feature>
<dbReference type="Proteomes" id="UP001519460">
    <property type="component" value="Unassembled WGS sequence"/>
</dbReference>
<gene>
    <name evidence="2" type="ORF">BaRGS_00026027</name>
</gene>
<evidence type="ECO:0000313" key="2">
    <source>
        <dbReference type="EMBL" id="KAK7482729.1"/>
    </source>
</evidence>
<feature type="non-terminal residue" evidence="2">
    <location>
        <position position="1"/>
    </location>
</feature>
<name>A0ABD0K6H3_9CAEN</name>
<protein>
    <submittedName>
        <fullName evidence="2">Uncharacterized protein</fullName>
    </submittedName>
</protein>
<organism evidence="2 3">
    <name type="scientific">Batillaria attramentaria</name>
    <dbReference type="NCBI Taxonomy" id="370345"/>
    <lineage>
        <taxon>Eukaryota</taxon>
        <taxon>Metazoa</taxon>
        <taxon>Spiralia</taxon>
        <taxon>Lophotrochozoa</taxon>
        <taxon>Mollusca</taxon>
        <taxon>Gastropoda</taxon>
        <taxon>Caenogastropoda</taxon>
        <taxon>Sorbeoconcha</taxon>
        <taxon>Cerithioidea</taxon>
        <taxon>Batillariidae</taxon>
        <taxon>Batillaria</taxon>
    </lineage>
</organism>
<accession>A0ABD0K6H3</accession>
<comment type="caution">
    <text evidence="2">The sequence shown here is derived from an EMBL/GenBank/DDBJ whole genome shotgun (WGS) entry which is preliminary data.</text>
</comment>
<dbReference type="AlphaFoldDB" id="A0ABD0K6H3"/>
<keyword evidence="3" id="KW-1185">Reference proteome</keyword>
<reference evidence="2 3" key="1">
    <citation type="journal article" date="2023" name="Sci. Data">
        <title>Genome assembly of the Korean intertidal mud-creeper Batillaria attramentaria.</title>
        <authorList>
            <person name="Patra A.K."/>
            <person name="Ho P.T."/>
            <person name="Jun S."/>
            <person name="Lee S.J."/>
            <person name="Kim Y."/>
            <person name="Won Y.J."/>
        </authorList>
    </citation>
    <scope>NUCLEOTIDE SEQUENCE [LARGE SCALE GENOMIC DNA]</scope>
    <source>
        <strain evidence="2">Wonlab-2016</strain>
    </source>
</reference>
<feature type="compositionally biased region" description="Low complexity" evidence="1">
    <location>
        <begin position="77"/>
        <end position="100"/>
    </location>
</feature>
<feature type="region of interest" description="Disordered" evidence="1">
    <location>
        <begin position="1"/>
        <end position="36"/>
    </location>
</feature>
<evidence type="ECO:0000313" key="3">
    <source>
        <dbReference type="Proteomes" id="UP001519460"/>
    </source>
</evidence>
<sequence length="106" mass="11020">KRQVPPGPGATGPVPTGPVPTGPVPTGPVPTGPGQQGQWNFQAEYYRIAAETIRKIMEAYTCNAQRLFQDPNPPNPLMMDPEASTTPATVTTSAPTTAPTTAPPAV</sequence>
<proteinExistence type="predicted"/>
<evidence type="ECO:0000256" key="1">
    <source>
        <dbReference type="SAM" id="MobiDB-lite"/>
    </source>
</evidence>